<keyword evidence="3" id="KW-0067">ATP-binding</keyword>
<dbReference type="InterPro" id="IPR008271">
    <property type="entry name" value="Ser/Thr_kinase_AS"/>
</dbReference>
<keyword evidence="8" id="KW-1133">Transmembrane helix</keyword>
<dbReference type="Proteomes" id="UP000009168">
    <property type="component" value="Unassembled WGS sequence"/>
</dbReference>
<comment type="subunit">
    <text evidence="4">May form a complex composed of at least the catalytic subunit CRK2 and a cyclin.</text>
</comment>
<keyword evidence="8" id="KW-0812">Transmembrane</keyword>
<dbReference type="InterPro" id="IPR011009">
    <property type="entry name" value="Kinase-like_dom_sf"/>
</dbReference>
<dbReference type="SMART" id="SM00220">
    <property type="entry name" value="S_TKc"/>
    <property type="match status" value="1"/>
</dbReference>
<evidence type="ECO:0000256" key="4">
    <source>
        <dbReference type="ARBA" id="ARBA00038543"/>
    </source>
</evidence>
<dbReference type="EMBL" id="GG662853">
    <property type="protein sequence ID" value="EAR87355.3"/>
    <property type="molecule type" value="Genomic_DNA"/>
</dbReference>
<dbReference type="AlphaFoldDB" id="I7M6V9"/>
<reference evidence="11" key="1">
    <citation type="journal article" date="2006" name="PLoS Biol.">
        <title>Macronuclear genome sequence of the ciliate Tetrahymena thermophila, a model eukaryote.</title>
        <authorList>
            <person name="Eisen J.A."/>
            <person name="Coyne R.S."/>
            <person name="Wu M."/>
            <person name="Wu D."/>
            <person name="Thiagarajan M."/>
            <person name="Wortman J.R."/>
            <person name="Badger J.H."/>
            <person name="Ren Q."/>
            <person name="Amedeo P."/>
            <person name="Jones K.M."/>
            <person name="Tallon L.J."/>
            <person name="Delcher A.L."/>
            <person name="Salzberg S.L."/>
            <person name="Silva J.C."/>
            <person name="Haas B.J."/>
            <person name="Majoros W.H."/>
            <person name="Farzad M."/>
            <person name="Carlton J.M."/>
            <person name="Smith R.K. Jr."/>
            <person name="Garg J."/>
            <person name="Pearlman R.E."/>
            <person name="Karrer K.M."/>
            <person name="Sun L."/>
            <person name="Manning G."/>
            <person name="Elde N.C."/>
            <person name="Turkewitz A.P."/>
            <person name="Asai D.J."/>
            <person name="Wilkes D.E."/>
            <person name="Wang Y."/>
            <person name="Cai H."/>
            <person name="Collins K."/>
            <person name="Stewart B.A."/>
            <person name="Lee S.R."/>
            <person name="Wilamowska K."/>
            <person name="Weinberg Z."/>
            <person name="Ruzzo W.L."/>
            <person name="Wloga D."/>
            <person name="Gaertig J."/>
            <person name="Frankel J."/>
            <person name="Tsao C.-C."/>
            <person name="Gorovsky M.A."/>
            <person name="Keeling P.J."/>
            <person name="Waller R.F."/>
            <person name="Patron N.J."/>
            <person name="Cherry J.M."/>
            <person name="Stover N.A."/>
            <person name="Krieger C.J."/>
            <person name="del Toro C."/>
            <person name="Ryder H.F."/>
            <person name="Williamson S.C."/>
            <person name="Barbeau R.A."/>
            <person name="Hamilton E.P."/>
            <person name="Orias E."/>
        </authorList>
    </citation>
    <scope>NUCLEOTIDE SEQUENCE [LARGE SCALE GENOMIC DNA]</scope>
    <source>
        <strain evidence="11">SB210</strain>
    </source>
</reference>
<feature type="domain" description="Protein kinase" evidence="9">
    <location>
        <begin position="15"/>
        <end position="336"/>
    </location>
</feature>
<dbReference type="OrthoDB" id="10513229at2759"/>
<dbReference type="GO" id="GO:0005634">
    <property type="term" value="C:nucleus"/>
    <property type="evidence" value="ECO:0007669"/>
    <property type="project" value="TreeGrafter"/>
</dbReference>
<dbReference type="PANTHER" id="PTHR24056">
    <property type="entry name" value="CELL DIVISION PROTEIN KINASE"/>
    <property type="match status" value="1"/>
</dbReference>
<evidence type="ECO:0000256" key="8">
    <source>
        <dbReference type="SAM" id="Phobius"/>
    </source>
</evidence>
<dbReference type="InterPro" id="IPR000719">
    <property type="entry name" value="Prot_kinase_dom"/>
</dbReference>
<evidence type="ECO:0000313" key="10">
    <source>
        <dbReference type="EMBL" id="EAR87355.3"/>
    </source>
</evidence>
<keyword evidence="10" id="KW-0808">Transferase</keyword>
<dbReference type="STRING" id="312017.I7M6V9"/>
<evidence type="ECO:0000259" key="9">
    <source>
        <dbReference type="PROSITE" id="PS50011"/>
    </source>
</evidence>
<proteinExistence type="inferred from homology"/>
<feature type="transmembrane region" description="Helical" evidence="8">
    <location>
        <begin position="467"/>
        <end position="485"/>
    </location>
</feature>
<dbReference type="Pfam" id="PF00069">
    <property type="entry name" value="Pkinase"/>
    <property type="match status" value="1"/>
</dbReference>
<dbReference type="RefSeq" id="XP_001007600.3">
    <property type="nucleotide sequence ID" value="XM_001007600.3"/>
</dbReference>
<keyword evidence="11" id="KW-1185">Reference proteome</keyword>
<dbReference type="PROSITE" id="PS50011">
    <property type="entry name" value="PROTEIN_KINASE_DOM"/>
    <property type="match status" value="1"/>
</dbReference>
<dbReference type="InParanoid" id="I7M6V9"/>
<dbReference type="SUPFAM" id="SSF56112">
    <property type="entry name" value="Protein kinase-like (PK-like)"/>
    <property type="match status" value="1"/>
</dbReference>
<evidence type="ECO:0000256" key="7">
    <source>
        <dbReference type="ARBA" id="ARBA00042858"/>
    </source>
</evidence>
<keyword evidence="8" id="KW-0472">Membrane</keyword>
<keyword evidence="2" id="KW-0547">Nucleotide-binding</keyword>
<evidence type="ECO:0000256" key="3">
    <source>
        <dbReference type="ARBA" id="ARBA00022840"/>
    </source>
</evidence>
<organism evidence="10 11">
    <name type="scientific">Tetrahymena thermophila (strain SB210)</name>
    <dbReference type="NCBI Taxonomy" id="312017"/>
    <lineage>
        <taxon>Eukaryota</taxon>
        <taxon>Sar</taxon>
        <taxon>Alveolata</taxon>
        <taxon>Ciliophora</taxon>
        <taxon>Intramacronucleata</taxon>
        <taxon>Oligohymenophorea</taxon>
        <taxon>Hymenostomatida</taxon>
        <taxon>Tetrahymenina</taxon>
        <taxon>Tetrahymenidae</taxon>
        <taxon>Tetrahymena</taxon>
    </lineage>
</organism>
<dbReference type="PROSITE" id="PS00108">
    <property type="entry name" value="PROTEIN_KINASE_ST"/>
    <property type="match status" value="1"/>
</dbReference>
<dbReference type="KEGG" id="tet:TTHERM_00058670"/>
<sequence>MYQTKDKVEIFNNKYQQIKSLGQGAYAEVFACRYIGQQEKQHQVPSFTLDRLYQESKEKPKAGELFAIKKFKDNGQNRLGLSMDNIREIRFMQQFNHPNIVKIVDVFIVQNENSQNEKQSNLMIVMPLCVPIHKLLELKRIDSFKEEDFKCMFKQILQGVKYLHENYILHRDIKWENLLIDKDRKIVITDFGLSREFGSTERIFTTNMFTANYRPPEIILGSAKYGPKSDMWAIGVVFMEILMKFEKFLFPITSDNNVEILNCIFALRGTPDQETWKDYDQLPLKIKFNPVQAKKLKNLDVLQGYSDGLVDVLERLLQLNPNKRPTAAEVINQIYKQENKQTIFSYQKINISRMHPQKLNNMNQQLEFFYKNSKINQNENAYKYQSFNQKNKQASLLSIDRQIIHLVISLFSNIQQIIKTLSNFNKQSVNKQINKYFFHYFNLKIKVYLSSYNNKLSFLSNKLNYQFGFKYFLCLFLKILFLYLVEKSIL</sequence>
<evidence type="ECO:0000313" key="11">
    <source>
        <dbReference type="Proteomes" id="UP000009168"/>
    </source>
</evidence>
<dbReference type="Gene3D" id="3.30.200.20">
    <property type="entry name" value="Phosphorylase Kinase, domain 1"/>
    <property type="match status" value="1"/>
</dbReference>
<dbReference type="InterPro" id="IPR050108">
    <property type="entry name" value="CDK"/>
</dbReference>
<dbReference type="GeneID" id="7829565"/>
<evidence type="ECO:0000256" key="6">
    <source>
        <dbReference type="ARBA" id="ARBA00041902"/>
    </source>
</evidence>
<dbReference type="GO" id="GO:0005524">
    <property type="term" value="F:ATP binding"/>
    <property type="evidence" value="ECO:0007669"/>
    <property type="project" value="UniProtKB-KW"/>
</dbReference>
<dbReference type="GO" id="GO:0004674">
    <property type="term" value="F:protein serine/threonine kinase activity"/>
    <property type="evidence" value="ECO:0007669"/>
    <property type="project" value="TreeGrafter"/>
</dbReference>
<evidence type="ECO:0000256" key="2">
    <source>
        <dbReference type="ARBA" id="ARBA00022741"/>
    </source>
</evidence>
<keyword evidence="10" id="KW-0418">Kinase</keyword>
<evidence type="ECO:0000256" key="5">
    <source>
        <dbReference type="ARBA" id="ARBA00039612"/>
    </source>
</evidence>
<accession>I7M6V9</accession>
<gene>
    <name evidence="10" type="ORF">TTHERM_00058670</name>
</gene>
<dbReference type="Gene3D" id="1.10.510.10">
    <property type="entry name" value="Transferase(Phosphotransferase) domain 1"/>
    <property type="match status" value="1"/>
</dbReference>
<name>I7M6V9_TETTS</name>
<dbReference type="eggNOG" id="KOG0663">
    <property type="taxonomic scope" value="Eukaryota"/>
</dbReference>
<comment type="similarity">
    <text evidence="1">Belongs to the protein kinase superfamily. CMGC Ser/Thr protein kinase family. CDC2/CDKX subfamily.</text>
</comment>
<protein>
    <recommendedName>
        <fullName evidence="5">Cyclin-dependent kinase 2 homolog</fullName>
    </recommendedName>
    <alternativeName>
        <fullName evidence="6">Cell division control protein 2 homolog</fullName>
    </alternativeName>
    <alternativeName>
        <fullName evidence="7">cdc2-related kinase 2</fullName>
    </alternativeName>
</protein>
<evidence type="ECO:0000256" key="1">
    <source>
        <dbReference type="ARBA" id="ARBA00006485"/>
    </source>
</evidence>